<sequence>MMEPERCGQGPRIVCARNVAAPEQNVWSRVGSGRAGKLQCCGNTDRLDPGPEGPSHPESEDKGKELMLFFCDF</sequence>
<dbReference type="Proteomes" id="UP000190648">
    <property type="component" value="Unassembled WGS sequence"/>
</dbReference>
<feature type="region of interest" description="Disordered" evidence="1">
    <location>
        <begin position="41"/>
        <end position="63"/>
    </location>
</feature>
<comment type="caution">
    <text evidence="2">The sequence shown here is derived from an EMBL/GenBank/DDBJ whole genome shotgun (WGS) entry which is preliminary data.</text>
</comment>
<dbReference type="AlphaFoldDB" id="A0A1V4K9Q8"/>
<accession>A0A1V4K9Q8</accession>
<proteinExistence type="predicted"/>
<protein>
    <submittedName>
        <fullName evidence="2">Uncharacterized protein</fullName>
    </submittedName>
</protein>
<gene>
    <name evidence="2" type="ORF">AV530_002858</name>
</gene>
<evidence type="ECO:0000313" key="3">
    <source>
        <dbReference type="Proteomes" id="UP000190648"/>
    </source>
</evidence>
<name>A0A1V4K9Q8_PATFA</name>
<feature type="compositionally biased region" description="Basic and acidic residues" evidence="1">
    <location>
        <begin position="45"/>
        <end position="63"/>
    </location>
</feature>
<organism evidence="2 3">
    <name type="scientific">Patagioenas fasciata monilis</name>
    <dbReference type="NCBI Taxonomy" id="372326"/>
    <lineage>
        <taxon>Eukaryota</taxon>
        <taxon>Metazoa</taxon>
        <taxon>Chordata</taxon>
        <taxon>Craniata</taxon>
        <taxon>Vertebrata</taxon>
        <taxon>Euteleostomi</taxon>
        <taxon>Archelosauria</taxon>
        <taxon>Archosauria</taxon>
        <taxon>Dinosauria</taxon>
        <taxon>Saurischia</taxon>
        <taxon>Theropoda</taxon>
        <taxon>Coelurosauria</taxon>
        <taxon>Aves</taxon>
        <taxon>Neognathae</taxon>
        <taxon>Neoaves</taxon>
        <taxon>Columbimorphae</taxon>
        <taxon>Columbiformes</taxon>
        <taxon>Columbidae</taxon>
        <taxon>Patagioenas</taxon>
    </lineage>
</organism>
<evidence type="ECO:0000313" key="2">
    <source>
        <dbReference type="EMBL" id="OPJ81091.1"/>
    </source>
</evidence>
<evidence type="ECO:0000256" key="1">
    <source>
        <dbReference type="SAM" id="MobiDB-lite"/>
    </source>
</evidence>
<keyword evidence="3" id="KW-1185">Reference proteome</keyword>
<reference evidence="2 3" key="1">
    <citation type="submission" date="2016-02" db="EMBL/GenBank/DDBJ databases">
        <title>Band-tailed pigeon sequencing and assembly.</title>
        <authorList>
            <person name="Soares A.E."/>
            <person name="Novak B.J."/>
            <person name="Rice E.S."/>
            <person name="O'Connell B."/>
            <person name="Chang D."/>
            <person name="Weber S."/>
            <person name="Shapiro B."/>
        </authorList>
    </citation>
    <scope>NUCLEOTIDE SEQUENCE [LARGE SCALE GENOMIC DNA]</scope>
    <source>
        <strain evidence="2">BTP2013</strain>
        <tissue evidence="2">Blood</tissue>
    </source>
</reference>
<dbReference type="EMBL" id="LSYS01004095">
    <property type="protein sequence ID" value="OPJ81091.1"/>
    <property type="molecule type" value="Genomic_DNA"/>
</dbReference>